<gene>
    <name evidence="3" type="ORF">MNBD_GAMMA11-3230</name>
</gene>
<dbReference type="Pfam" id="PF07963">
    <property type="entry name" value="N_methyl"/>
    <property type="match status" value="1"/>
</dbReference>
<proteinExistence type="predicted"/>
<name>A0A3B0X4F9_9ZZZZ</name>
<accession>A0A3B0X4F9</accession>
<dbReference type="GO" id="GO:0015627">
    <property type="term" value="C:type II protein secretion system complex"/>
    <property type="evidence" value="ECO:0007669"/>
    <property type="project" value="InterPro"/>
</dbReference>
<dbReference type="InterPro" id="IPR012902">
    <property type="entry name" value="N_methyl_site"/>
</dbReference>
<dbReference type="EMBL" id="UOFG01000033">
    <property type="protein sequence ID" value="VAW58362.1"/>
    <property type="molecule type" value="Genomic_DNA"/>
</dbReference>
<evidence type="ECO:0000256" key="2">
    <source>
        <dbReference type="SAM" id="Phobius"/>
    </source>
</evidence>
<keyword evidence="2" id="KW-1133">Transmembrane helix</keyword>
<dbReference type="AlphaFoldDB" id="A0A3B0X4F9"/>
<keyword evidence="2" id="KW-0472">Membrane</keyword>
<feature type="transmembrane region" description="Helical" evidence="2">
    <location>
        <begin position="12"/>
        <end position="32"/>
    </location>
</feature>
<evidence type="ECO:0008006" key="4">
    <source>
        <dbReference type="Google" id="ProtNLM"/>
    </source>
</evidence>
<evidence type="ECO:0000313" key="3">
    <source>
        <dbReference type="EMBL" id="VAW58362.1"/>
    </source>
</evidence>
<keyword evidence="1" id="KW-0488">Methylation</keyword>
<dbReference type="InterPro" id="IPR000983">
    <property type="entry name" value="Bac_GSPG_pilin"/>
</dbReference>
<evidence type="ECO:0000256" key="1">
    <source>
        <dbReference type="ARBA" id="ARBA00022481"/>
    </source>
</evidence>
<organism evidence="3">
    <name type="scientific">hydrothermal vent metagenome</name>
    <dbReference type="NCBI Taxonomy" id="652676"/>
    <lineage>
        <taxon>unclassified sequences</taxon>
        <taxon>metagenomes</taxon>
        <taxon>ecological metagenomes</taxon>
    </lineage>
</organism>
<dbReference type="GO" id="GO:0015628">
    <property type="term" value="P:protein secretion by the type II secretion system"/>
    <property type="evidence" value="ECO:0007669"/>
    <property type="project" value="InterPro"/>
</dbReference>
<keyword evidence="2" id="KW-0812">Transmembrane</keyword>
<reference evidence="3" key="1">
    <citation type="submission" date="2018-06" db="EMBL/GenBank/DDBJ databases">
        <authorList>
            <person name="Zhirakovskaya E."/>
        </authorList>
    </citation>
    <scope>NUCLEOTIDE SEQUENCE</scope>
</reference>
<dbReference type="SUPFAM" id="SSF54523">
    <property type="entry name" value="Pili subunits"/>
    <property type="match status" value="1"/>
</dbReference>
<protein>
    <recommendedName>
        <fullName evidence="4">Type IV pilus biogenesis protein PilE</fullName>
    </recommendedName>
</protein>
<dbReference type="Gene3D" id="3.30.700.10">
    <property type="entry name" value="Glycoprotein, Type 4 Pilin"/>
    <property type="match status" value="1"/>
</dbReference>
<dbReference type="PRINTS" id="PR00813">
    <property type="entry name" value="BCTERIALGSPG"/>
</dbReference>
<dbReference type="NCBIfam" id="TIGR02532">
    <property type="entry name" value="IV_pilin_GFxxxE"/>
    <property type="match status" value="1"/>
</dbReference>
<dbReference type="InterPro" id="IPR045584">
    <property type="entry name" value="Pilin-like"/>
</dbReference>
<sequence length="149" mass="16016">MNKQIGFTLVELMVVVAILGVISTIGMVSYGAHVAKGDRDRGCVMILPEIARDLEIYKQVNGAYAASFNVLNSVLKLSREWSSPPKDTTLKHTYEIVLTNAGQGFTLNCIPAEGRAGLDASGCGMLTYDNFGRRGAIAEAGKSADSCWR</sequence>